<evidence type="ECO:0000256" key="7">
    <source>
        <dbReference type="ARBA" id="ARBA00023137"/>
    </source>
</evidence>
<reference evidence="11 13" key="2">
    <citation type="submission" date="2018-06" db="EMBL/GenBank/DDBJ databases">
        <authorList>
            <consortium name="Pathogen Informatics"/>
            <person name="Doyle S."/>
        </authorList>
    </citation>
    <scope>NUCLEOTIDE SEQUENCE [LARGE SCALE GENOMIC DNA]</scope>
    <source>
        <strain evidence="11 13">NCTC10338</strain>
    </source>
</reference>
<dbReference type="Proteomes" id="UP000238825">
    <property type="component" value="Chromosome"/>
</dbReference>
<proteinExistence type="inferred from homology"/>
<dbReference type="EMBL" id="CP019980">
    <property type="protein sequence ID" value="AVK97938.1"/>
    <property type="molecule type" value="Genomic_DNA"/>
</dbReference>
<organism evidence="10 12">
    <name type="scientific">Lysinibacillus sphaericus</name>
    <name type="common">Bacillus sphaericus</name>
    <dbReference type="NCBI Taxonomy" id="1421"/>
    <lineage>
        <taxon>Bacteria</taxon>
        <taxon>Bacillati</taxon>
        <taxon>Bacillota</taxon>
        <taxon>Bacilli</taxon>
        <taxon>Bacillales</taxon>
        <taxon>Bacillaceae</taxon>
        <taxon>Lysinibacillus</taxon>
    </lineage>
</organism>
<evidence type="ECO:0000256" key="5">
    <source>
        <dbReference type="ARBA" id="ARBA00022777"/>
    </source>
</evidence>
<keyword evidence="3 11" id="KW-0808">Transferase</keyword>
<evidence type="ECO:0000256" key="8">
    <source>
        <dbReference type="ARBA" id="ARBA00051245"/>
    </source>
</evidence>
<dbReference type="GeneID" id="48277987"/>
<feature type="domain" description="AAA" evidence="9">
    <location>
        <begin position="50"/>
        <end position="179"/>
    </location>
</feature>
<dbReference type="GO" id="GO:0005524">
    <property type="term" value="F:ATP binding"/>
    <property type="evidence" value="ECO:0007669"/>
    <property type="project" value="UniProtKB-KW"/>
</dbReference>
<dbReference type="GO" id="GO:0004715">
    <property type="term" value="F:non-membrane spanning protein tyrosine kinase activity"/>
    <property type="evidence" value="ECO:0007669"/>
    <property type="project" value="UniProtKB-EC"/>
</dbReference>
<dbReference type="EC" id="2.7.10.2" evidence="2"/>
<evidence type="ECO:0000256" key="3">
    <source>
        <dbReference type="ARBA" id="ARBA00022679"/>
    </source>
</evidence>
<evidence type="ECO:0000256" key="1">
    <source>
        <dbReference type="ARBA" id="ARBA00007316"/>
    </source>
</evidence>
<dbReference type="InterPro" id="IPR027417">
    <property type="entry name" value="P-loop_NTPase"/>
</dbReference>
<comment type="catalytic activity">
    <reaction evidence="8">
        <text>L-tyrosyl-[protein] + ATP = O-phospho-L-tyrosyl-[protein] + ADP + H(+)</text>
        <dbReference type="Rhea" id="RHEA:10596"/>
        <dbReference type="Rhea" id="RHEA-COMP:10136"/>
        <dbReference type="Rhea" id="RHEA-COMP:20101"/>
        <dbReference type="ChEBI" id="CHEBI:15378"/>
        <dbReference type="ChEBI" id="CHEBI:30616"/>
        <dbReference type="ChEBI" id="CHEBI:46858"/>
        <dbReference type="ChEBI" id="CHEBI:61978"/>
        <dbReference type="ChEBI" id="CHEBI:456216"/>
        <dbReference type="EC" id="2.7.10.2"/>
    </reaction>
</comment>
<evidence type="ECO:0000313" key="13">
    <source>
        <dbReference type="Proteomes" id="UP000255295"/>
    </source>
</evidence>
<dbReference type="EMBL" id="UFSZ01000001">
    <property type="protein sequence ID" value="SUV16123.1"/>
    <property type="molecule type" value="Genomic_DNA"/>
</dbReference>
<dbReference type="PANTHER" id="PTHR32309:SF13">
    <property type="entry name" value="FERRIC ENTEROBACTIN TRANSPORT PROTEIN FEPE"/>
    <property type="match status" value="1"/>
</dbReference>
<keyword evidence="7" id="KW-0829">Tyrosine-protein kinase</keyword>
<keyword evidence="5" id="KW-0418">Kinase</keyword>
<accession>A0A2S0K3M6</accession>
<dbReference type="RefSeq" id="WP_024361959.1">
    <property type="nucleotide sequence ID" value="NZ_BJNS01000005.1"/>
</dbReference>
<sequence>MFQHKRANKKKLAKMGRKLVTVANSNSFVSEQFRTIRTNITFAMPDQEIKTILVTSATPGEGKSTNVANLGVVFAQEGKKILIVDADLRKPTMHYTFRLANIRGLSNLLTRQYEMAEVLNSTEIPNLFVMTSGPIPPNPAELLASKTMDSVIVQLIKDFDIIIFDAPPLLSVTDAQILANKCHGTLLIVNSGVVENTSVLKAKLSLEASKANILGVVLNNYKTPLGEYYDHYYR</sequence>
<dbReference type="NCBIfam" id="TIGR01007">
    <property type="entry name" value="eps_fam"/>
    <property type="match status" value="1"/>
</dbReference>
<dbReference type="InterPro" id="IPR005702">
    <property type="entry name" value="Wzc-like_C"/>
</dbReference>
<dbReference type="Proteomes" id="UP000255295">
    <property type="component" value="Unassembled WGS sequence"/>
</dbReference>
<dbReference type="GO" id="GO:0042802">
    <property type="term" value="F:identical protein binding"/>
    <property type="evidence" value="ECO:0007669"/>
    <property type="project" value="UniProtKB-ARBA"/>
</dbReference>
<gene>
    <name evidence="11" type="primary">ywqD</name>
    <name evidence="10" type="ORF">LS41612_17435</name>
    <name evidence="11" type="ORF">NCTC10338_01197</name>
</gene>
<dbReference type="AlphaFoldDB" id="A0A2S0K3M6"/>
<evidence type="ECO:0000313" key="10">
    <source>
        <dbReference type="EMBL" id="AVK97938.1"/>
    </source>
</evidence>
<protein>
    <recommendedName>
        <fullName evidence="2">non-specific protein-tyrosine kinase</fullName>
        <ecNumber evidence="2">2.7.10.2</ecNumber>
    </recommendedName>
</protein>
<dbReference type="FunFam" id="3.40.50.300:FF:000527">
    <property type="entry name" value="Tyrosine-protein kinase etk"/>
    <property type="match status" value="1"/>
</dbReference>
<comment type="similarity">
    <text evidence="1">Belongs to the CpsD/CapB family.</text>
</comment>
<dbReference type="Gene3D" id="3.40.50.300">
    <property type="entry name" value="P-loop containing nucleotide triphosphate hydrolases"/>
    <property type="match status" value="1"/>
</dbReference>
<dbReference type="InterPro" id="IPR025669">
    <property type="entry name" value="AAA_dom"/>
</dbReference>
<evidence type="ECO:0000256" key="2">
    <source>
        <dbReference type="ARBA" id="ARBA00011903"/>
    </source>
</evidence>
<evidence type="ECO:0000313" key="11">
    <source>
        <dbReference type="EMBL" id="SUV16123.1"/>
    </source>
</evidence>
<name>A0A2S0K3M6_LYSSH</name>
<dbReference type="SUPFAM" id="SSF52540">
    <property type="entry name" value="P-loop containing nucleoside triphosphate hydrolases"/>
    <property type="match status" value="1"/>
</dbReference>
<evidence type="ECO:0000256" key="4">
    <source>
        <dbReference type="ARBA" id="ARBA00022741"/>
    </source>
</evidence>
<dbReference type="PANTHER" id="PTHR32309">
    <property type="entry name" value="TYROSINE-PROTEIN KINASE"/>
    <property type="match status" value="1"/>
</dbReference>
<reference evidence="10 12" key="1">
    <citation type="submission" date="2017-03" db="EMBL/GenBank/DDBJ databases">
        <title>The whole genome sequencing and assembly of Lysinibacillus sphaericus DSM 28T strain.</title>
        <authorList>
            <person name="Lee Y.-J."/>
            <person name="Yi H."/>
            <person name="Bahn Y.-S."/>
            <person name="Kim J.F."/>
            <person name="Lee D.-W."/>
        </authorList>
    </citation>
    <scope>NUCLEOTIDE SEQUENCE [LARGE SCALE GENOMIC DNA]</scope>
    <source>
        <strain evidence="10 12">DSM 28</strain>
    </source>
</reference>
<evidence type="ECO:0000259" key="9">
    <source>
        <dbReference type="Pfam" id="PF13614"/>
    </source>
</evidence>
<dbReference type="InterPro" id="IPR050445">
    <property type="entry name" value="Bact_polysacc_biosynth/exp"/>
</dbReference>
<keyword evidence="4" id="KW-0547">Nucleotide-binding</keyword>
<dbReference type="Pfam" id="PF13614">
    <property type="entry name" value="AAA_31"/>
    <property type="match status" value="1"/>
</dbReference>
<keyword evidence="6" id="KW-0067">ATP-binding</keyword>
<evidence type="ECO:0000313" key="12">
    <source>
        <dbReference type="Proteomes" id="UP000238825"/>
    </source>
</evidence>
<evidence type="ECO:0000256" key="6">
    <source>
        <dbReference type="ARBA" id="ARBA00022840"/>
    </source>
</evidence>
<dbReference type="CDD" id="cd05387">
    <property type="entry name" value="BY-kinase"/>
    <property type="match status" value="1"/>
</dbReference>
<dbReference type="GO" id="GO:0005886">
    <property type="term" value="C:plasma membrane"/>
    <property type="evidence" value="ECO:0007669"/>
    <property type="project" value="UniProtKB-ARBA"/>
</dbReference>